<protein>
    <submittedName>
        <fullName evidence="2">Uncharacterized protein</fullName>
    </submittedName>
</protein>
<keyword evidence="1" id="KW-0472">Membrane</keyword>
<gene>
    <name evidence="2" type="ORF">COX03_00445</name>
</gene>
<sequence length="67" mass="7147">MEINLNNSQIKGLSGLFFDIAKGLLLGSIGISTFTPLKIITILLGSLSAFGCVFASLYLLGRIENND</sequence>
<reference evidence="2 3" key="1">
    <citation type="submission" date="2017-09" db="EMBL/GenBank/DDBJ databases">
        <title>Depth-based differentiation of microbial function through sediment-hosted aquifers and enrichment of novel symbionts in the deep terrestrial subsurface.</title>
        <authorList>
            <person name="Probst A.J."/>
            <person name="Ladd B."/>
            <person name="Jarett J.K."/>
            <person name="Geller-Mcgrath D.E."/>
            <person name="Sieber C.M."/>
            <person name="Emerson J.B."/>
            <person name="Anantharaman K."/>
            <person name="Thomas B.C."/>
            <person name="Malmstrom R."/>
            <person name="Stieglmeier M."/>
            <person name="Klingl A."/>
            <person name="Woyke T."/>
            <person name="Ryan C.M."/>
            <person name="Banfield J.F."/>
        </authorList>
    </citation>
    <scope>NUCLEOTIDE SEQUENCE [LARGE SCALE GENOMIC DNA]</scope>
    <source>
        <strain evidence="2">CG22_combo_CG10-13_8_21_14_all_39_10</strain>
    </source>
</reference>
<evidence type="ECO:0000313" key="2">
    <source>
        <dbReference type="EMBL" id="PIP57920.1"/>
    </source>
</evidence>
<evidence type="ECO:0000256" key="1">
    <source>
        <dbReference type="SAM" id="Phobius"/>
    </source>
</evidence>
<proteinExistence type="predicted"/>
<feature type="transmembrane region" description="Helical" evidence="1">
    <location>
        <begin position="12"/>
        <end position="33"/>
    </location>
</feature>
<keyword evidence="1" id="KW-0812">Transmembrane</keyword>
<keyword evidence="1" id="KW-1133">Transmembrane helix</keyword>
<accession>A0A2H0BLL0</accession>
<name>A0A2H0BLL0_9BACT</name>
<comment type="caution">
    <text evidence="2">The sequence shown here is derived from an EMBL/GenBank/DDBJ whole genome shotgun (WGS) entry which is preliminary data.</text>
</comment>
<evidence type="ECO:0000313" key="3">
    <source>
        <dbReference type="Proteomes" id="UP000229847"/>
    </source>
</evidence>
<dbReference type="Proteomes" id="UP000229847">
    <property type="component" value="Unassembled WGS sequence"/>
</dbReference>
<feature type="transmembrane region" description="Helical" evidence="1">
    <location>
        <begin position="39"/>
        <end position="60"/>
    </location>
</feature>
<dbReference type="AlphaFoldDB" id="A0A2H0BLL0"/>
<dbReference type="EMBL" id="PCSW01000014">
    <property type="protein sequence ID" value="PIP57920.1"/>
    <property type="molecule type" value="Genomic_DNA"/>
</dbReference>
<organism evidence="2 3">
    <name type="scientific">Candidatus Woesebacteria bacterium CG22_combo_CG10-13_8_21_14_all_39_10</name>
    <dbReference type="NCBI Taxonomy" id="1975059"/>
    <lineage>
        <taxon>Bacteria</taxon>
        <taxon>Candidatus Woeseibacteriota</taxon>
    </lineage>
</organism>